<comment type="caution">
    <text evidence="1">The sequence shown here is derived from an EMBL/GenBank/DDBJ whole genome shotgun (WGS) entry which is preliminary data.</text>
</comment>
<accession>A0AAV5MQQ6</accession>
<reference evidence="1 2" key="1">
    <citation type="journal article" date="2021" name="Commun. Biol.">
        <title>The genome of Shorea leprosula (Dipterocarpaceae) highlights the ecological relevance of drought in aseasonal tropical rainforests.</title>
        <authorList>
            <person name="Ng K.K.S."/>
            <person name="Kobayashi M.J."/>
            <person name="Fawcett J.A."/>
            <person name="Hatakeyama M."/>
            <person name="Paape T."/>
            <person name="Ng C.H."/>
            <person name="Ang C.C."/>
            <person name="Tnah L.H."/>
            <person name="Lee C.T."/>
            <person name="Nishiyama T."/>
            <person name="Sese J."/>
            <person name="O'Brien M.J."/>
            <person name="Copetti D."/>
            <person name="Mohd Noor M.I."/>
            <person name="Ong R.C."/>
            <person name="Putra M."/>
            <person name="Sireger I.Z."/>
            <person name="Indrioko S."/>
            <person name="Kosugi Y."/>
            <person name="Izuno A."/>
            <person name="Isagi Y."/>
            <person name="Lee S.L."/>
            <person name="Shimizu K.K."/>
        </authorList>
    </citation>
    <scope>NUCLEOTIDE SEQUENCE [LARGE SCALE GENOMIC DNA]</scope>
    <source>
        <strain evidence="1">214</strain>
    </source>
</reference>
<organism evidence="1 2">
    <name type="scientific">Rubroshorea leprosula</name>
    <dbReference type="NCBI Taxonomy" id="152421"/>
    <lineage>
        <taxon>Eukaryota</taxon>
        <taxon>Viridiplantae</taxon>
        <taxon>Streptophyta</taxon>
        <taxon>Embryophyta</taxon>
        <taxon>Tracheophyta</taxon>
        <taxon>Spermatophyta</taxon>
        <taxon>Magnoliopsida</taxon>
        <taxon>eudicotyledons</taxon>
        <taxon>Gunneridae</taxon>
        <taxon>Pentapetalae</taxon>
        <taxon>rosids</taxon>
        <taxon>malvids</taxon>
        <taxon>Malvales</taxon>
        <taxon>Dipterocarpaceae</taxon>
        <taxon>Rubroshorea</taxon>
    </lineage>
</organism>
<gene>
    <name evidence="1" type="ORF">SLEP1_g58886</name>
</gene>
<dbReference type="Proteomes" id="UP001054252">
    <property type="component" value="Unassembled WGS sequence"/>
</dbReference>
<proteinExistence type="predicted"/>
<dbReference type="EMBL" id="BPVZ01000660">
    <property type="protein sequence ID" value="GKV52296.1"/>
    <property type="molecule type" value="Genomic_DNA"/>
</dbReference>
<protein>
    <submittedName>
        <fullName evidence="1">Uncharacterized protein</fullName>
    </submittedName>
</protein>
<keyword evidence="2" id="KW-1185">Reference proteome</keyword>
<evidence type="ECO:0000313" key="2">
    <source>
        <dbReference type="Proteomes" id="UP001054252"/>
    </source>
</evidence>
<name>A0AAV5MQQ6_9ROSI</name>
<sequence length="65" mass="7479">MAQIAKRFLVLADVMFINDQLRARGPPLSSDAILVGNLPTWKPEMFSDELFRFFLCKMFLVGNEE</sequence>
<evidence type="ECO:0000313" key="1">
    <source>
        <dbReference type="EMBL" id="GKV52296.1"/>
    </source>
</evidence>
<dbReference type="AlphaFoldDB" id="A0AAV5MQQ6"/>